<proteinExistence type="predicted"/>
<dbReference type="OrthoDB" id="410198at2759"/>
<gene>
    <name evidence="1" type="ORF">BOTCAL_0047g00020</name>
</gene>
<dbReference type="AlphaFoldDB" id="A0A4Y8DB88"/>
<keyword evidence="2" id="KW-1185">Reference proteome</keyword>
<dbReference type="Proteomes" id="UP000297299">
    <property type="component" value="Unassembled WGS sequence"/>
</dbReference>
<evidence type="ECO:0000313" key="2">
    <source>
        <dbReference type="Proteomes" id="UP000297299"/>
    </source>
</evidence>
<reference evidence="1 2" key="1">
    <citation type="submission" date="2017-11" db="EMBL/GenBank/DDBJ databases">
        <title>Comparative genomics of Botrytis spp.</title>
        <authorList>
            <person name="Valero-Jimenez C.A."/>
            <person name="Tapia P."/>
            <person name="Veloso J."/>
            <person name="Silva-Moreno E."/>
            <person name="Staats M."/>
            <person name="Valdes J.H."/>
            <person name="Van Kan J.A.L."/>
        </authorList>
    </citation>
    <scope>NUCLEOTIDE SEQUENCE [LARGE SCALE GENOMIC DNA]</scope>
    <source>
        <strain evidence="1 2">MUCL2830</strain>
    </source>
</reference>
<accession>A0A4Y8DB88</accession>
<comment type="caution">
    <text evidence="1">The sequence shown here is derived from an EMBL/GenBank/DDBJ whole genome shotgun (WGS) entry which is preliminary data.</text>
</comment>
<name>A0A4Y8DB88_9HELO</name>
<evidence type="ECO:0000313" key="1">
    <source>
        <dbReference type="EMBL" id="TEY78579.1"/>
    </source>
</evidence>
<protein>
    <submittedName>
        <fullName evidence="1">Uncharacterized protein</fullName>
    </submittedName>
</protein>
<sequence>MVAWSMLGIPEHGQTNVTVSPNSIAEKQDPMNLPQGWNVQAQEFISYDVTPAMYNIGVTLPSIFTVADGLGFETSARARPGAARIFQKYGYMILEIIQFEVEDLIKDGKTPTYIMKRNPARGENALMNGENNKHGLV</sequence>
<dbReference type="EMBL" id="PHWZ01000047">
    <property type="protein sequence ID" value="TEY78579.1"/>
    <property type="molecule type" value="Genomic_DNA"/>
</dbReference>
<organism evidence="1 2">
    <name type="scientific">Botryotinia calthae</name>
    <dbReference type="NCBI Taxonomy" id="38488"/>
    <lineage>
        <taxon>Eukaryota</taxon>
        <taxon>Fungi</taxon>
        <taxon>Dikarya</taxon>
        <taxon>Ascomycota</taxon>
        <taxon>Pezizomycotina</taxon>
        <taxon>Leotiomycetes</taxon>
        <taxon>Helotiales</taxon>
        <taxon>Sclerotiniaceae</taxon>
        <taxon>Botryotinia</taxon>
    </lineage>
</organism>